<dbReference type="EMBL" id="SMGO01000003">
    <property type="protein sequence ID" value="TCK80861.1"/>
    <property type="molecule type" value="Genomic_DNA"/>
</dbReference>
<dbReference type="Proteomes" id="UP000294616">
    <property type="component" value="Unassembled WGS sequence"/>
</dbReference>
<evidence type="ECO:0000313" key="3">
    <source>
        <dbReference type="Proteomes" id="UP000294616"/>
    </source>
</evidence>
<sequence>MGCFIIILISESVMATSAKKTTTAKASKPSKEKSNANGIKRDAKGYNSVKKFEGRQYTGMQVGRSHHWDYDQGDWKETKITPDLWEINYEVIKRRKGHAPEGSGVPIGTEYHWYILSHQNAKKLNANDYSTEMHGLKFKLAHKRADKEKWNLSGTTQRKHLIAFLKEMIEQLENGSVPLEFEYGGKKYKGEGVPVPDTCDEDVCFQLDVELNDQALGIIRCAKSGWKMDGIEQELVETIGNEIFAFYE</sequence>
<organism evidence="2 3">
    <name type="scientific">Albibacterium bauzanense</name>
    <dbReference type="NCBI Taxonomy" id="653929"/>
    <lineage>
        <taxon>Bacteria</taxon>
        <taxon>Pseudomonadati</taxon>
        <taxon>Bacteroidota</taxon>
        <taxon>Sphingobacteriia</taxon>
        <taxon>Sphingobacteriales</taxon>
        <taxon>Sphingobacteriaceae</taxon>
        <taxon>Albibacterium</taxon>
    </lineage>
</organism>
<proteinExistence type="predicted"/>
<gene>
    <name evidence="2" type="ORF">C8N28_2615</name>
</gene>
<keyword evidence="3" id="KW-1185">Reference proteome</keyword>
<protein>
    <submittedName>
        <fullName evidence="2">Uncharacterized protein</fullName>
    </submittedName>
</protein>
<name>A0A4V2PX60_9SPHI</name>
<accession>A0A4V2PX60</accession>
<evidence type="ECO:0000256" key="1">
    <source>
        <dbReference type="SAM" id="MobiDB-lite"/>
    </source>
</evidence>
<dbReference type="AlphaFoldDB" id="A0A4V2PX60"/>
<feature type="compositionally biased region" description="Basic and acidic residues" evidence="1">
    <location>
        <begin position="29"/>
        <end position="40"/>
    </location>
</feature>
<feature type="region of interest" description="Disordered" evidence="1">
    <location>
        <begin position="20"/>
        <end position="40"/>
    </location>
</feature>
<comment type="caution">
    <text evidence="2">The sequence shown here is derived from an EMBL/GenBank/DDBJ whole genome shotgun (WGS) entry which is preliminary data.</text>
</comment>
<evidence type="ECO:0000313" key="2">
    <source>
        <dbReference type="EMBL" id="TCK80861.1"/>
    </source>
</evidence>
<reference evidence="2 3" key="1">
    <citation type="submission" date="2019-03" db="EMBL/GenBank/DDBJ databases">
        <title>Genomic Encyclopedia of Archaeal and Bacterial Type Strains, Phase II (KMG-II): from individual species to whole genera.</title>
        <authorList>
            <person name="Goeker M."/>
        </authorList>
    </citation>
    <scope>NUCLEOTIDE SEQUENCE [LARGE SCALE GENOMIC DNA]</scope>
    <source>
        <strain evidence="2 3">DSM 22554</strain>
    </source>
</reference>